<dbReference type="SUPFAM" id="SSF81296">
    <property type="entry name" value="E set domains"/>
    <property type="match status" value="1"/>
</dbReference>
<organism evidence="3 4">
    <name type="scientific">Monilinia vaccinii-corymbosi</name>
    <dbReference type="NCBI Taxonomy" id="61207"/>
    <lineage>
        <taxon>Eukaryota</taxon>
        <taxon>Fungi</taxon>
        <taxon>Dikarya</taxon>
        <taxon>Ascomycota</taxon>
        <taxon>Pezizomycotina</taxon>
        <taxon>Leotiomycetes</taxon>
        <taxon>Helotiales</taxon>
        <taxon>Sclerotiniaceae</taxon>
        <taxon>Monilinia</taxon>
    </lineage>
</organism>
<proteinExistence type="predicted"/>
<dbReference type="SUPFAM" id="SSF50965">
    <property type="entry name" value="Galactose oxidase, central domain"/>
    <property type="match status" value="1"/>
</dbReference>
<dbReference type="Gene3D" id="2.130.10.80">
    <property type="entry name" value="Galactose oxidase/kelch, beta-propeller"/>
    <property type="match status" value="1"/>
</dbReference>
<evidence type="ECO:0000259" key="2">
    <source>
        <dbReference type="Pfam" id="PF09118"/>
    </source>
</evidence>
<keyword evidence="4" id="KW-1185">Reference proteome</keyword>
<protein>
    <recommendedName>
        <fullName evidence="2">Galactose oxidase-like Early set domain-containing protein</fullName>
    </recommendedName>
</protein>
<dbReference type="InterPro" id="IPR006652">
    <property type="entry name" value="Kelch_1"/>
</dbReference>
<reference evidence="3" key="1">
    <citation type="submission" date="2020-10" db="EMBL/GenBank/DDBJ databases">
        <title>Genome Sequence of Monilinia vaccinii-corymbosi Sheds Light on Mummy Berry Disease Infection of Blueberry and Mating Type.</title>
        <authorList>
            <person name="Yow A.G."/>
            <person name="Zhang Y."/>
            <person name="Bansal K."/>
            <person name="Eacker S.M."/>
            <person name="Sullivan S."/>
            <person name="Liachko I."/>
            <person name="Cubeta M.A."/>
            <person name="Rollins J.A."/>
            <person name="Ashrafi H."/>
        </authorList>
    </citation>
    <scope>NUCLEOTIDE SEQUENCE</scope>
    <source>
        <strain evidence="3">RL-1</strain>
    </source>
</reference>
<evidence type="ECO:0000256" key="1">
    <source>
        <dbReference type="SAM" id="SignalP"/>
    </source>
</evidence>
<feature type="chain" id="PRO_5032374306" description="Galactose oxidase-like Early set domain-containing protein" evidence="1">
    <location>
        <begin position="19"/>
        <end position="518"/>
    </location>
</feature>
<dbReference type="InterPro" id="IPR014756">
    <property type="entry name" value="Ig_E-set"/>
</dbReference>
<dbReference type="InterPro" id="IPR011043">
    <property type="entry name" value="Gal_Oxase/kelch_b-propeller"/>
</dbReference>
<dbReference type="CDD" id="cd02851">
    <property type="entry name" value="E_set_GO_C"/>
    <property type="match status" value="1"/>
</dbReference>
<dbReference type="SMART" id="SM00612">
    <property type="entry name" value="Kelch"/>
    <property type="match status" value="2"/>
</dbReference>
<dbReference type="InterPro" id="IPR013783">
    <property type="entry name" value="Ig-like_fold"/>
</dbReference>
<dbReference type="Gene3D" id="2.60.40.10">
    <property type="entry name" value="Immunoglobulins"/>
    <property type="match status" value="1"/>
</dbReference>
<accession>A0A8A3PMP1</accession>
<dbReference type="AlphaFoldDB" id="A0A8A3PMP1"/>
<dbReference type="PANTHER" id="PTHR32208:SF68">
    <property type="entry name" value="GALACTOSE OXIDASE"/>
    <property type="match status" value="1"/>
</dbReference>
<dbReference type="PANTHER" id="PTHR32208">
    <property type="entry name" value="SECRETED PROTEIN-RELATED"/>
    <property type="match status" value="1"/>
</dbReference>
<dbReference type="EMBL" id="CP063411">
    <property type="protein sequence ID" value="QSZ36737.1"/>
    <property type="molecule type" value="Genomic_DNA"/>
</dbReference>
<feature type="signal peptide" evidence="1">
    <location>
        <begin position="1"/>
        <end position="18"/>
    </location>
</feature>
<feature type="domain" description="Galactose oxidase-like Early set" evidence="2">
    <location>
        <begin position="412"/>
        <end position="506"/>
    </location>
</feature>
<keyword evidence="1" id="KW-0732">Signal</keyword>
<name>A0A8A3PMP1_9HELO</name>
<evidence type="ECO:0000313" key="3">
    <source>
        <dbReference type="EMBL" id="QSZ36737.1"/>
    </source>
</evidence>
<dbReference type="InterPro" id="IPR015202">
    <property type="entry name" value="GO-like_E_set"/>
</dbReference>
<sequence length="518" mass="54982">MLTLWPFLLLPVAQSVQAAAIQTRASNATKNPGKWDPVIKMPLVPAAGFVEYTTGNIVTFSAYSPLAFAIQLHGYTATATYNPTTGAISQATVTNTEHDMFCPGISLLFDGRVVVTGGDTADKTSIYLSPAEAWVKGPPMKIPRGYQSTTTTSDGTIFNIGGSWSGGVGGKLGELYNPFNNTWSLLPGCPVEPIFTGDAQGTFRADNHAWLFGWSNGSVFQAGPSTAMNWFGTRGSGSHVPAGVRNSDTDSMSGVSVMYDAVNGKIFTAGGSTSYQNAPASSNVHLITLGKPNELPKVETLTSMTYKRAFANGVVLPDGTIMVTGGQPYAVPFTDTNAALVSELWDPETQSFTLLPPHDVPRTYHSIALLMLDGRVFTGGGGLCNRCRTNHPDAQIYSPGYLFNPDGTPATRPVISSISPVVPVGGKVKIKTDSEVTSFSITRFGSSTHTVNTDQRRIALTPDKSSGNNTYTFTIPCDPGVALPGYWMFWAMNSAGVPSVAATFKITPEGRAQKSPLC</sequence>
<gene>
    <name evidence="3" type="ORF">DSL72_006620</name>
</gene>
<dbReference type="InterPro" id="IPR037293">
    <property type="entry name" value="Gal_Oxidase_central_sf"/>
</dbReference>
<dbReference type="Proteomes" id="UP000672032">
    <property type="component" value="Chromosome 7"/>
</dbReference>
<evidence type="ECO:0000313" key="4">
    <source>
        <dbReference type="Proteomes" id="UP000672032"/>
    </source>
</evidence>
<dbReference type="Pfam" id="PF09118">
    <property type="entry name" value="GO-like_E_set"/>
    <property type="match status" value="1"/>
</dbReference>
<dbReference type="OrthoDB" id="2019572at2759"/>